<dbReference type="EnsemblPlants" id="MELO3C012141.2.1">
    <property type="protein sequence ID" value="MELO3C012141.2.1"/>
    <property type="gene ID" value="MELO3C012141.2"/>
</dbReference>
<sequence length="300" mass="32915">MFSFMKSPAKVTKQNSVDPELSTGSGTNPFDSDTGPDAKQTLNAARRTSSEPVLPIPNANPFDDDDGFVGRKGTATSSGSKDRYKNDFRDSGGLENQSVQELENYAVYKAEETTKSVNNCLKIAEDIREDATKTLDMLHKQGEQIERTHRMAADMDKDLSKGEKLLNNLGGMFSKPWKPKKTKEITGPLITADHSSGKTENNKKQREKLGLSTGKKQSATKTPPSEPSGAMQKVEVEKEKQDDALSDLSNILGDLKSMAVDMGSELDRQNKALDHLSDDVDELNSRVKGANQRARHLIGK</sequence>
<feature type="region of interest" description="Disordered" evidence="6">
    <location>
        <begin position="1"/>
        <end position="96"/>
    </location>
</feature>
<dbReference type="PANTHER" id="PTHR19305:SF40">
    <property type="entry name" value="SNAP25 HOMOLOGOUS PROTEIN SNAP30-RELATED"/>
    <property type="match status" value="1"/>
</dbReference>
<keyword evidence="5" id="KW-0175">Coiled coil</keyword>
<feature type="compositionally biased region" description="Polar residues" evidence="6">
    <location>
        <begin position="12"/>
        <end position="31"/>
    </location>
</feature>
<dbReference type="PROSITE" id="PS50192">
    <property type="entry name" value="T_SNARE"/>
    <property type="match status" value="1"/>
</dbReference>
<evidence type="ECO:0000313" key="8">
    <source>
        <dbReference type="EnsemblPlants" id="MELO3C012141.2.1"/>
    </source>
</evidence>
<dbReference type="InterPro" id="IPR000727">
    <property type="entry name" value="T_SNARE_dom"/>
</dbReference>
<feature type="domain" description="T-SNARE coiled-coil homology" evidence="7">
    <location>
        <begin position="235"/>
        <end position="297"/>
    </location>
</feature>
<dbReference type="Gene3D" id="1.20.5.110">
    <property type="match status" value="2"/>
</dbReference>
<evidence type="ECO:0000256" key="4">
    <source>
        <dbReference type="ARBA" id="ARBA00023136"/>
    </source>
</evidence>
<dbReference type="CDD" id="cd15861">
    <property type="entry name" value="SNARE_SNAP25N_23N_29N_SEC9N"/>
    <property type="match status" value="1"/>
</dbReference>
<evidence type="ECO:0000256" key="1">
    <source>
        <dbReference type="ARBA" id="ARBA00004370"/>
    </source>
</evidence>
<proteinExistence type="predicted"/>
<gene>
    <name evidence="8" type="primary">103489173</name>
</gene>
<feature type="region of interest" description="Disordered" evidence="6">
    <location>
        <begin position="170"/>
        <end position="242"/>
    </location>
</feature>
<name>A0A9I9D2T5_CUCME</name>
<dbReference type="SUPFAM" id="SSF58038">
    <property type="entry name" value="SNARE fusion complex"/>
    <property type="match status" value="2"/>
</dbReference>
<reference evidence="8" key="1">
    <citation type="submission" date="2023-03" db="UniProtKB">
        <authorList>
            <consortium name="EnsemblPlants"/>
        </authorList>
    </citation>
    <scope>IDENTIFICATION</scope>
</reference>
<evidence type="ECO:0000256" key="5">
    <source>
        <dbReference type="SAM" id="Coils"/>
    </source>
</evidence>
<dbReference type="RefSeq" id="XP_008446422.2">
    <property type="nucleotide sequence ID" value="XM_008448200.2"/>
</dbReference>
<dbReference type="InterPro" id="IPR044766">
    <property type="entry name" value="NPSN/SNAP25-like_N_SNARE"/>
</dbReference>
<feature type="compositionally biased region" description="Polar residues" evidence="6">
    <location>
        <begin position="40"/>
        <end position="51"/>
    </location>
</feature>
<keyword evidence="4" id="KW-0472">Membrane</keyword>
<comment type="subcellular location">
    <subcellularLocation>
        <location evidence="1">Membrane</location>
    </subcellularLocation>
</comment>
<keyword evidence="3" id="KW-0653">Protein transport</keyword>
<organism evidence="8">
    <name type="scientific">Cucumis melo</name>
    <name type="common">Muskmelon</name>
    <dbReference type="NCBI Taxonomy" id="3656"/>
    <lineage>
        <taxon>Eukaryota</taxon>
        <taxon>Viridiplantae</taxon>
        <taxon>Streptophyta</taxon>
        <taxon>Embryophyta</taxon>
        <taxon>Tracheophyta</taxon>
        <taxon>Spermatophyta</taxon>
        <taxon>Magnoliopsida</taxon>
        <taxon>eudicotyledons</taxon>
        <taxon>Gunneridae</taxon>
        <taxon>Pentapetalae</taxon>
        <taxon>rosids</taxon>
        <taxon>fabids</taxon>
        <taxon>Cucurbitales</taxon>
        <taxon>Cucurbitaceae</taxon>
        <taxon>Benincaseae</taxon>
        <taxon>Cucumis</taxon>
    </lineage>
</organism>
<accession>A0A9I9D2T5</accession>
<feature type="coiled-coil region" evidence="5">
    <location>
        <begin position="266"/>
        <end position="293"/>
    </location>
</feature>
<dbReference type="CDD" id="cd15841">
    <property type="entry name" value="SNARE_Qc"/>
    <property type="match status" value="1"/>
</dbReference>
<dbReference type="PANTHER" id="PTHR19305">
    <property type="entry name" value="SYNAPTOSOMAL ASSOCIATED PROTEIN"/>
    <property type="match status" value="1"/>
</dbReference>
<dbReference type="eggNOG" id="KOG3065">
    <property type="taxonomic scope" value="Eukaryota"/>
</dbReference>
<feature type="compositionally biased region" description="Basic and acidic residues" evidence="6">
    <location>
        <begin position="80"/>
        <end position="92"/>
    </location>
</feature>
<feature type="compositionally biased region" description="Basic and acidic residues" evidence="6">
    <location>
        <begin position="195"/>
        <end position="209"/>
    </location>
</feature>
<keyword evidence="2" id="KW-0813">Transport</keyword>
<dbReference type="SMART" id="SM00397">
    <property type="entry name" value="t_SNARE"/>
    <property type="match status" value="2"/>
</dbReference>
<evidence type="ECO:0000256" key="3">
    <source>
        <dbReference type="ARBA" id="ARBA00022927"/>
    </source>
</evidence>
<evidence type="ECO:0000259" key="7">
    <source>
        <dbReference type="PROSITE" id="PS50192"/>
    </source>
</evidence>
<feature type="compositionally biased region" description="Polar residues" evidence="6">
    <location>
        <begin position="214"/>
        <end position="223"/>
    </location>
</feature>
<evidence type="ECO:0000256" key="2">
    <source>
        <dbReference type="ARBA" id="ARBA00022448"/>
    </source>
</evidence>
<protein>
    <recommendedName>
        <fullName evidence="7">t-SNARE coiled-coil homology domain-containing protein</fullName>
    </recommendedName>
</protein>
<evidence type="ECO:0000256" key="6">
    <source>
        <dbReference type="SAM" id="MobiDB-lite"/>
    </source>
</evidence>